<dbReference type="SMART" id="SM01007">
    <property type="entry name" value="Aldolase_II"/>
    <property type="match status" value="1"/>
</dbReference>
<dbReference type="AlphaFoldDB" id="A0AA35TUK3"/>
<dbReference type="Pfam" id="PF00596">
    <property type="entry name" value="Aldolase_II"/>
    <property type="match status" value="1"/>
</dbReference>
<dbReference type="GO" id="GO:0016832">
    <property type="term" value="F:aldehyde-lyase activity"/>
    <property type="evidence" value="ECO:0007669"/>
    <property type="project" value="TreeGrafter"/>
</dbReference>
<dbReference type="EMBL" id="CASHTH010004086">
    <property type="protein sequence ID" value="CAI8053332.1"/>
    <property type="molecule type" value="Genomic_DNA"/>
</dbReference>
<evidence type="ECO:0000259" key="4">
    <source>
        <dbReference type="SMART" id="SM01007"/>
    </source>
</evidence>
<evidence type="ECO:0000256" key="2">
    <source>
        <dbReference type="ARBA" id="ARBA00022723"/>
    </source>
</evidence>
<dbReference type="PANTHER" id="PTHR22789">
    <property type="entry name" value="FUCULOSE PHOSPHATE ALDOLASE"/>
    <property type="match status" value="1"/>
</dbReference>
<dbReference type="Proteomes" id="UP001174909">
    <property type="component" value="Unassembled WGS sequence"/>
</dbReference>
<name>A0AA35TUK3_GEOBA</name>
<proteinExistence type="inferred from homology"/>
<keyword evidence="6" id="KW-1185">Reference proteome</keyword>
<dbReference type="InterPro" id="IPR001303">
    <property type="entry name" value="Aldolase_II/adducin_N"/>
</dbReference>
<dbReference type="GO" id="GO:0046872">
    <property type="term" value="F:metal ion binding"/>
    <property type="evidence" value="ECO:0007669"/>
    <property type="project" value="UniProtKB-KW"/>
</dbReference>
<evidence type="ECO:0000313" key="6">
    <source>
        <dbReference type="Proteomes" id="UP001174909"/>
    </source>
</evidence>
<dbReference type="GO" id="GO:0019323">
    <property type="term" value="P:pentose catabolic process"/>
    <property type="evidence" value="ECO:0007669"/>
    <property type="project" value="TreeGrafter"/>
</dbReference>
<reference evidence="5" key="1">
    <citation type="submission" date="2023-03" db="EMBL/GenBank/DDBJ databases">
        <authorList>
            <person name="Steffen K."/>
            <person name="Cardenas P."/>
        </authorList>
    </citation>
    <scope>NUCLEOTIDE SEQUENCE</scope>
</reference>
<dbReference type="Gene3D" id="3.40.225.10">
    <property type="entry name" value="Class II aldolase/adducin N-terminal domain"/>
    <property type="match status" value="1"/>
</dbReference>
<dbReference type="GO" id="GO:0005829">
    <property type="term" value="C:cytosol"/>
    <property type="evidence" value="ECO:0007669"/>
    <property type="project" value="TreeGrafter"/>
</dbReference>
<protein>
    <submittedName>
        <fullName evidence="5">5-methylthioribulose-1-phosphate/5-deoxyribulose-1-phosphate aldolase</fullName>
    </submittedName>
</protein>
<organism evidence="5 6">
    <name type="scientific">Geodia barretti</name>
    <name type="common">Barrett's horny sponge</name>
    <dbReference type="NCBI Taxonomy" id="519541"/>
    <lineage>
        <taxon>Eukaryota</taxon>
        <taxon>Metazoa</taxon>
        <taxon>Porifera</taxon>
        <taxon>Demospongiae</taxon>
        <taxon>Heteroscleromorpha</taxon>
        <taxon>Tetractinellida</taxon>
        <taxon>Astrophorina</taxon>
        <taxon>Geodiidae</taxon>
        <taxon>Geodia</taxon>
    </lineage>
</organism>
<comment type="caution">
    <text evidence="5">The sequence shown here is derived from an EMBL/GenBank/DDBJ whole genome shotgun (WGS) entry which is preliminary data.</text>
</comment>
<keyword evidence="2" id="KW-0479">Metal-binding</keyword>
<dbReference type="SUPFAM" id="SSF53639">
    <property type="entry name" value="AraD/HMP-PK domain-like"/>
    <property type="match status" value="1"/>
</dbReference>
<accession>A0AA35TUK3</accession>
<evidence type="ECO:0000256" key="1">
    <source>
        <dbReference type="ARBA" id="ARBA00006274"/>
    </source>
</evidence>
<gene>
    <name evidence="5" type="ORF">GBAR_LOCUS29159</name>
</gene>
<dbReference type="InterPro" id="IPR036409">
    <property type="entry name" value="Aldolase_II/adducin_N_sf"/>
</dbReference>
<keyword evidence="3" id="KW-0456">Lyase</keyword>
<feature type="domain" description="Class II aldolase/adducin N-terminal" evidence="4">
    <location>
        <begin position="1"/>
        <end position="159"/>
    </location>
</feature>
<comment type="similarity">
    <text evidence="1">Belongs to the aldolase class II family. Adducin subfamily.</text>
</comment>
<dbReference type="PANTHER" id="PTHR22789:SF0">
    <property type="entry name" value="3-OXO-TETRONATE 4-PHOSPHATE DECARBOXYLASE-RELATED"/>
    <property type="match status" value="1"/>
</dbReference>
<dbReference type="InterPro" id="IPR050197">
    <property type="entry name" value="Aldolase_class_II_sugar_metab"/>
</dbReference>
<sequence length="208" mass="23228">MNALGLNHGTSGNVGYRVGGRFLVTPSGLDYDAITPADIVDMDFDGSHQGTRRPTSEWRLHRDILTTRPEVDAVLHSHAVHCTALAVHGMEIPAVHLHGRRCGRHEHSLRALPDAHDPGALRRRRACAQGSQGLPVAESRRRRLGRDARCLRQSARRGRVSGGALLPHARHRRRHRQRAQRHLQRKMAEVLEIMKTYGKQPGDDPPEA</sequence>
<evidence type="ECO:0000256" key="3">
    <source>
        <dbReference type="ARBA" id="ARBA00023239"/>
    </source>
</evidence>
<evidence type="ECO:0000313" key="5">
    <source>
        <dbReference type="EMBL" id="CAI8053332.1"/>
    </source>
</evidence>